<dbReference type="AlphaFoldDB" id="A0A0W8FDU3"/>
<reference evidence="1" key="1">
    <citation type="journal article" date="2015" name="Proc. Natl. Acad. Sci. U.S.A.">
        <title>Networks of energetic and metabolic interactions define dynamics in microbial communities.</title>
        <authorList>
            <person name="Embree M."/>
            <person name="Liu J.K."/>
            <person name="Al-Bassam M.M."/>
            <person name="Zengler K."/>
        </authorList>
    </citation>
    <scope>NUCLEOTIDE SEQUENCE</scope>
</reference>
<evidence type="ECO:0000313" key="1">
    <source>
        <dbReference type="EMBL" id="KUG19028.1"/>
    </source>
</evidence>
<sequence length="39" mass="4336">MVRPGKEVVIPAFTFSATASDLLRYPGPPAFPRERFNSL</sequence>
<protein>
    <submittedName>
        <fullName evidence="1">Uncharacterized protein</fullName>
    </submittedName>
</protein>
<proteinExistence type="predicted"/>
<name>A0A0W8FDU3_9ZZZZ</name>
<dbReference type="EMBL" id="LNQE01001335">
    <property type="protein sequence ID" value="KUG19028.1"/>
    <property type="molecule type" value="Genomic_DNA"/>
</dbReference>
<organism evidence="1">
    <name type="scientific">hydrocarbon metagenome</name>
    <dbReference type="NCBI Taxonomy" id="938273"/>
    <lineage>
        <taxon>unclassified sequences</taxon>
        <taxon>metagenomes</taxon>
        <taxon>ecological metagenomes</taxon>
    </lineage>
</organism>
<comment type="caution">
    <text evidence="1">The sequence shown here is derived from an EMBL/GenBank/DDBJ whole genome shotgun (WGS) entry which is preliminary data.</text>
</comment>
<gene>
    <name evidence="1" type="ORF">ASZ90_011273</name>
</gene>
<accession>A0A0W8FDU3</accession>